<keyword evidence="6" id="KW-1185">Reference proteome</keyword>
<evidence type="ECO:0000313" key="6">
    <source>
        <dbReference type="Proteomes" id="UP001500842"/>
    </source>
</evidence>
<dbReference type="RefSeq" id="WP_141004187.1">
    <property type="nucleotide sequence ID" value="NZ_BAAAOR010000026.1"/>
</dbReference>
<evidence type="ECO:0000256" key="1">
    <source>
        <dbReference type="ARBA" id="ARBA00006432"/>
    </source>
</evidence>
<comment type="caution">
    <text evidence="5">The sequence shown here is derived from an EMBL/GenBank/DDBJ whole genome shotgun (WGS) entry which is preliminary data.</text>
</comment>
<proteinExistence type="inferred from homology"/>
<dbReference type="Pfam" id="PF13193">
    <property type="entry name" value="AMP-binding_C"/>
    <property type="match status" value="1"/>
</dbReference>
<dbReference type="PROSITE" id="PS00455">
    <property type="entry name" value="AMP_BINDING"/>
    <property type="match status" value="1"/>
</dbReference>
<reference evidence="5 6" key="1">
    <citation type="journal article" date="2019" name="Int. J. Syst. Evol. Microbiol.">
        <title>The Global Catalogue of Microorganisms (GCM) 10K type strain sequencing project: providing services to taxonomists for standard genome sequencing and annotation.</title>
        <authorList>
            <consortium name="The Broad Institute Genomics Platform"/>
            <consortium name="The Broad Institute Genome Sequencing Center for Infectious Disease"/>
            <person name="Wu L."/>
            <person name="Ma J."/>
        </authorList>
    </citation>
    <scope>NUCLEOTIDE SEQUENCE [LARGE SCALE GENOMIC DNA]</scope>
    <source>
        <strain evidence="5 6">JCM 14942</strain>
    </source>
</reference>
<feature type="domain" description="AMP-dependent synthetase/ligase" evidence="3">
    <location>
        <begin position="34"/>
        <end position="405"/>
    </location>
</feature>
<organism evidence="5 6">
    <name type="scientific">Nocardioides humi</name>
    <dbReference type="NCBI Taxonomy" id="449461"/>
    <lineage>
        <taxon>Bacteria</taxon>
        <taxon>Bacillati</taxon>
        <taxon>Actinomycetota</taxon>
        <taxon>Actinomycetes</taxon>
        <taxon>Propionibacteriales</taxon>
        <taxon>Nocardioidaceae</taxon>
        <taxon>Nocardioides</taxon>
    </lineage>
</organism>
<dbReference type="InterPro" id="IPR020845">
    <property type="entry name" value="AMP-binding_CS"/>
</dbReference>
<dbReference type="Proteomes" id="UP001500842">
    <property type="component" value="Unassembled WGS sequence"/>
</dbReference>
<dbReference type="EMBL" id="BAAAOR010000026">
    <property type="protein sequence ID" value="GAA1530188.1"/>
    <property type="molecule type" value="Genomic_DNA"/>
</dbReference>
<dbReference type="InterPro" id="IPR000873">
    <property type="entry name" value="AMP-dep_synth/lig_dom"/>
</dbReference>
<dbReference type="InterPro" id="IPR045851">
    <property type="entry name" value="AMP-bd_C_sf"/>
</dbReference>
<dbReference type="GO" id="GO:0016874">
    <property type="term" value="F:ligase activity"/>
    <property type="evidence" value="ECO:0007669"/>
    <property type="project" value="UniProtKB-KW"/>
</dbReference>
<feature type="domain" description="AMP-binding enzyme C-terminal" evidence="4">
    <location>
        <begin position="457"/>
        <end position="534"/>
    </location>
</feature>
<gene>
    <name evidence="5" type="primary">fadK_3</name>
    <name evidence="5" type="ORF">GCM10009788_37010</name>
</gene>
<accession>A0ABN2AYC8</accession>
<evidence type="ECO:0000313" key="5">
    <source>
        <dbReference type="EMBL" id="GAA1530188.1"/>
    </source>
</evidence>
<dbReference type="PANTHER" id="PTHR43201">
    <property type="entry name" value="ACYL-COA SYNTHETASE"/>
    <property type="match status" value="1"/>
</dbReference>
<evidence type="ECO:0000259" key="3">
    <source>
        <dbReference type="Pfam" id="PF00501"/>
    </source>
</evidence>
<dbReference type="Gene3D" id="3.30.300.30">
    <property type="match status" value="1"/>
</dbReference>
<dbReference type="InterPro" id="IPR042099">
    <property type="entry name" value="ANL_N_sf"/>
</dbReference>
<protein>
    <submittedName>
        <fullName evidence="5">Medium-chain fatty-acid--CoA ligase</fullName>
    </submittedName>
</protein>
<name>A0ABN2AYC8_9ACTN</name>
<dbReference type="PANTHER" id="PTHR43201:SF5">
    <property type="entry name" value="MEDIUM-CHAIN ACYL-COA LIGASE ACSF2, MITOCHONDRIAL"/>
    <property type="match status" value="1"/>
</dbReference>
<sequence>MALATVHDRYDDEEIARFYADGLWTQDTLFGLVEQQAAIRPEKVFGTDATTAVTYAELRDRARSLAVGLRRRGIGPGDRVVVQMPSWTEFFVIAAAVARIGAVLVPVMPIYRDDDVGFIVETAGAKAAFTALSYRKFDHARMFTELAAASTSLETVIVLRPDGALPDGALAYDDVPVDLPVEDAEAEIGAGVGPDDPFVIVFSSGTTSRPKGCLHTFNTMACGARLLGRGWAYTEDDVQFGPSPVTHTTGLVTSFLLPLAHGGASHLMEQWEPREGLERIRRFGCTACVSATTFLQMVLDVYDPAVHDASTMRFWTSAGAPIPGSFIEAARTALPDMAVLSLYGRTENITTTMCTIDDDPRRSITSDGKALPLQEVRIVDELGNEVPRGEEGDIAYRGAMNCLEYIGQPELTAANYTDDGFHLSGDLGRMDADGYVRVTGRTKDIVIRGGMNISVRQVEDALTEHPAVAGVALVGMPDRQLGERVCCYLVLRAGRAPLTLDEIREFLLGRGLAIQKVPERVEIVDELPMTATGKIQKHVLRADIATKLERAGVA</sequence>
<comment type="similarity">
    <text evidence="1">Belongs to the ATP-dependent AMP-binding enzyme family.</text>
</comment>
<dbReference type="Pfam" id="PF00501">
    <property type="entry name" value="AMP-binding"/>
    <property type="match status" value="1"/>
</dbReference>
<dbReference type="Gene3D" id="3.40.50.12780">
    <property type="entry name" value="N-terminal domain of ligase-like"/>
    <property type="match status" value="1"/>
</dbReference>
<evidence type="ECO:0000259" key="4">
    <source>
        <dbReference type="Pfam" id="PF13193"/>
    </source>
</evidence>
<keyword evidence="2 5" id="KW-0436">Ligase</keyword>
<dbReference type="InterPro" id="IPR025110">
    <property type="entry name" value="AMP-bd_C"/>
</dbReference>
<evidence type="ECO:0000256" key="2">
    <source>
        <dbReference type="ARBA" id="ARBA00022598"/>
    </source>
</evidence>
<dbReference type="SUPFAM" id="SSF56801">
    <property type="entry name" value="Acetyl-CoA synthetase-like"/>
    <property type="match status" value="1"/>
</dbReference>